<dbReference type="RefSeq" id="XP_062783911.1">
    <property type="nucleotide sequence ID" value="XM_062927860.1"/>
</dbReference>
<dbReference type="GeneID" id="87948204"/>
<accession>A0AAX4IU08</accession>
<dbReference type="KEGG" id="cdet:87948204"/>
<keyword evidence="2" id="KW-1185">Reference proteome</keyword>
<dbReference type="Gene3D" id="3.40.50.1820">
    <property type="entry name" value="alpha/beta hydrolase"/>
    <property type="match status" value="1"/>
</dbReference>
<dbReference type="InterPro" id="IPR029058">
    <property type="entry name" value="AB_hydrolase_fold"/>
</dbReference>
<evidence type="ECO:0000313" key="2">
    <source>
        <dbReference type="Proteomes" id="UP001322277"/>
    </source>
</evidence>
<dbReference type="EMBL" id="CP137311">
    <property type="protein sequence ID" value="WQF86690.1"/>
    <property type="molecule type" value="Genomic_DNA"/>
</dbReference>
<dbReference type="Gene3D" id="1.10.3020.20">
    <property type="match status" value="1"/>
</dbReference>
<evidence type="ECO:0000313" key="1">
    <source>
        <dbReference type="EMBL" id="WQF86690.1"/>
    </source>
</evidence>
<reference evidence="2" key="1">
    <citation type="journal article" date="2023" name="bioRxiv">
        <title>Complete genome of the Medicago anthracnose fungus, Colletotrichum destructivum, reveals a mini-chromosome-like region within a core chromosome.</title>
        <authorList>
            <person name="Lapalu N."/>
            <person name="Simon A."/>
            <person name="Lu A."/>
            <person name="Plaumann P.-L."/>
            <person name="Amselem J."/>
            <person name="Pigne S."/>
            <person name="Auger A."/>
            <person name="Koch C."/>
            <person name="Dallery J.-F."/>
            <person name="O'Connell R.J."/>
        </authorList>
    </citation>
    <scope>NUCLEOTIDE SEQUENCE [LARGE SCALE GENOMIC DNA]</scope>
    <source>
        <strain evidence="2">CBS 520.97</strain>
    </source>
</reference>
<sequence length="52" mass="5755">MVLWFIAAKGTPHLTCVAPFEGLSDGLRGSLRRGGIPKPEFTEMAWSRLSHE</sequence>
<organism evidence="1 2">
    <name type="scientific">Colletotrichum destructivum</name>
    <dbReference type="NCBI Taxonomy" id="34406"/>
    <lineage>
        <taxon>Eukaryota</taxon>
        <taxon>Fungi</taxon>
        <taxon>Dikarya</taxon>
        <taxon>Ascomycota</taxon>
        <taxon>Pezizomycotina</taxon>
        <taxon>Sordariomycetes</taxon>
        <taxon>Hypocreomycetidae</taxon>
        <taxon>Glomerellales</taxon>
        <taxon>Glomerellaceae</taxon>
        <taxon>Colletotrichum</taxon>
        <taxon>Colletotrichum destructivum species complex</taxon>
    </lineage>
</organism>
<protein>
    <submittedName>
        <fullName evidence="1">Uncharacterized protein</fullName>
    </submittedName>
</protein>
<dbReference type="Proteomes" id="UP001322277">
    <property type="component" value="Chromosome 7"/>
</dbReference>
<name>A0AAX4IU08_9PEZI</name>
<dbReference type="AlphaFoldDB" id="A0AAX4IU08"/>
<gene>
    <name evidence="1" type="ORF">CDEST_11704</name>
</gene>
<proteinExistence type="predicted"/>